<keyword evidence="1" id="KW-0732">Signal</keyword>
<keyword evidence="3" id="KW-1185">Reference proteome</keyword>
<dbReference type="CDD" id="cd15482">
    <property type="entry name" value="Sialidase_non-viral"/>
    <property type="match status" value="1"/>
</dbReference>
<gene>
    <name evidence="2" type="ORF">COR50_11885</name>
</gene>
<accession>A0A291QUU8</accession>
<evidence type="ECO:0000313" key="3">
    <source>
        <dbReference type="Proteomes" id="UP000220133"/>
    </source>
</evidence>
<evidence type="ECO:0000313" key="2">
    <source>
        <dbReference type="EMBL" id="ATL47809.1"/>
    </source>
</evidence>
<protein>
    <recommendedName>
        <fullName evidence="4">Glycosyl hydrolase</fullName>
    </recommendedName>
</protein>
<dbReference type="InterPro" id="IPR036278">
    <property type="entry name" value="Sialidase_sf"/>
</dbReference>
<dbReference type="Gene3D" id="2.120.10.10">
    <property type="match status" value="1"/>
</dbReference>
<sequence>MKIANITKWIVPALVVGLSLTSCSKDDENSDGQQTGQTKTIEWEVFHQFEPGETVKQFEISDDAKWLFYTNGMGTAYRINKTTGEKSLLYAHPMQFENGKLYLYAVKDYKSYFAVSDDFGATRTEYHVGTYTNFAAGWYDGTFMNLVVNRLFVMPNGDLVLPHIMDKANNATYLHDNKLIAVSTDGGATWNRKTTDHSYISAQQGNRLFAISEAWTGVGTSELFNSDNGGTSWQASNLSYRPQAVDKENNLIAGFRNEIQKLKGNTWTVYSWQGETNAMDGLVFLNGLKYEGETGNDPNGRKMDDIEFDADNNIYVIGRNYTTICRTKLN</sequence>
<reference evidence="2 3" key="1">
    <citation type="submission" date="2017-10" db="EMBL/GenBank/DDBJ databases">
        <title>Paenichitinophaga pekingensis gen. nov., sp. nov., isolated from activated sludge.</title>
        <authorList>
            <person name="Jin D."/>
            <person name="Kong X."/>
            <person name="Deng Y."/>
            <person name="Bai Z."/>
        </authorList>
    </citation>
    <scope>NUCLEOTIDE SEQUENCE [LARGE SCALE GENOMIC DNA]</scope>
    <source>
        <strain evidence="2 3">13</strain>
    </source>
</reference>
<dbReference type="SUPFAM" id="SSF50939">
    <property type="entry name" value="Sialidases"/>
    <property type="match status" value="1"/>
</dbReference>
<dbReference type="OrthoDB" id="1415376at2"/>
<organism evidence="2 3">
    <name type="scientific">Chitinophaga caeni</name>
    <dbReference type="NCBI Taxonomy" id="2029983"/>
    <lineage>
        <taxon>Bacteria</taxon>
        <taxon>Pseudomonadati</taxon>
        <taxon>Bacteroidota</taxon>
        <taxon>Chitinophagia</taxon>
        <taxon>Chitinophagales</taxon>
        <taxon>Chitinophagaceae</taxon>
        <taxon>Chitinophaga</taxon>
    </lineage>
</organism>
<name>A0A291QUU8_9BACT</name>
<dbReference type="PROSITE" id="PS51257">
    <property type="entry name" value="PROKAR_LIPOPROTEIN"/>
    <property type="match status" value="1"/>
</dbReference>
<dbReference type="KEGG" id="cbae:COR50_11885"/>
<dbReference type="RefSeq" id="WP_098194186.1">
    <property type="nucleotide sequence ID" value="NZ_CP023777.1"/>
</dbReference>
<dbReference type="EMBL" id="CP023777">
    <property type="protein sequence ID" value="ATL47809.1"/>
    <property type="molecule type" value="Genomic_DNA"/>
</dbReference>
<dbReference type="Proteomes" id="UP000220133">
    <property type="component" value="Chromosome"/>
</dbReference>
<evidence type="ECO:0008006" key="4">
    <source>
        <dbReference type="Google" id="ProtNLM"/>
    </source>
</evidence>
<dbReference type="AlphaFoldDB" id="A0A291QUU8"/>
<feature type="signal peptide" evidence="1">
    <location>
        <begin position="1"/>
        <end position="24"/>
    </location>
</feature>
<proteinExistence type="predicted"/>
<evidence type="ECO:0000256" key="1">
    <source>
        <dbReference type="SAM" id="SignalP"/>
    </source>
</evidence>
<feature type="chain" id="PRO_5012855489" description="Glycosyl hydrolase" evidence="1">
    <location>
        <begin position="25"/>
        <end position="330"/>
    </location>
</feature>